<dbReference type="OrthoDB" id="448850at2759"/>
<evidence type="ECO:0000313" key="4">
    <source>
        <dbReference type="EMBL" id="CAE6970715.1"/>
    </source>
</evidence>
<dbReference type="GO" id="GO:0003676">
    <property type="term" value="F:nucleic acid binding"/>
    <property type="evidence" value="ECO:0007669"/>
    <property type="project" value="InterPro"/>
</dbReference>
<feature type="compositionally biased region" description="Basic and acidic residues" evidence="2">
    <location>
        <begin position="777"/>
        <end position="792"/>
    </location>
</feature>
<gene>
    <name evidence="4" type="ORF">SNAT2548_LOCUS2511</name>
</gene>
<feature type="compositionally biased region" description="Polar residues" evidence="2">
    <location>
        <begin position="200"/>
        <end position="209"/>
    </location>
</feature>
<organism evidence="4 5">
    <name type="scientific">Symbiodinium natans</name>
    <dbReference type="NCBI Taxonomy" id="878477"/>
    <lineage>
        <taxon>Eukaryota</taxon>
        <taxon>Sar</taxon>
        <taxon>Alveolata</taxon>
        <taxon>Dinophyceae</taxon>
        <taxon>Suessiales</taxon>
        <taxon>Symbiodiniaceae</taxon>
        <taxon>Symbiodinium</taxon>
    </lineage>
</organism>
<evidence type="ECO:0000259" key="3">
    <source>
        <dbReference type="PROSITE" id="PS50158"/>
    </source>
</evidence>
<dbReference type="GO" id="GO:0008270">
    <property type="term" value="F:zinc ion binding"/>
    <property type="evidence" value="ECO:0007669"/>
    <property type="project" value="UniProtKB-KW"/>
</dbReference>
<keyword evidence="1" id="KW-0479">Metal-binding</keyword>
<reference evidence="4" key="1">
    <citation type="submission" date="2021-02" db="EMBL/GenBank/DDBJ databases">
        <authorList>
            <person name="Dougan E. K."/>
            <person name="Rhodes N."/>
            <person name="Thang M."/>
            <person name="Chan C."/>
        </authorList>
    </citation>
    <scope>NUCLEOTIDE SEQUENCE</scope>
</reference>
<dbReference type="InterPro" id="IPR001969">
    <property type="entry name" value="Aspartic_peptidase_AS"/>
</dbReference>
<feature type="compositionally biased region" description="Acidic residues" evidence="2">
    <location>
        <begin position="159"/>
        <end position="171"/>
    </location>
</feature>
<sequence length="815" mass="90136">MPFEQDGGASAIPTWDGHPKGWRRYAREVAWYVQGTKHNQRRYLATRLISRLTGSARLLAMSWHQDEFDGDQGVLTYVRKLASSPLVRRSLPNAAAIMNQYFQFKRNPGEPITTFLVRETLGFEEFQEALLRLRDERQGLSVDKQLFGLESLLRKEGGEDNSEAPGDDEGTDSNARGKPEATPPGSQTGSSPHHRPSGAAESTQKQPQGDSPVPQPEPTPRSPAGAAAVFVQAEEDTYDSFILDVLRGWRLLQAASLSLDERRDVLSATRNRLDFESISNALQVLWDEQLSGARRMAPTSPHHHQSYVMEQQGWDEDAMFPGWHETKEDDPWADWHGYHVEERWPEGDVMAQENMEELTASELEDPAVREALQAERAAELMASEAAMTWKRAQRATSELRKDRGFGKGMSAAVVSPGGKGNTVCFKCGRAGHMARDCTVVRGKGKQSFYIGEDWDYDYYDYDNFAIQKGKGKKGTFGKSHFGLSKGWKGRGKTPFRSSVPGVNAYGLEMLGAADQGLTLDFNVATRGDAVSPNCGLVDSGATASAGPEASVQCLINAVLERDRSATIKVDQSRRPYFRYGSGSWGRAQFHAEISSSLSGSTKSFGVYALPNPPEYVEKWFRDDMDDHDFNDGFFINATDKANLSEPKSEQYLTQTSKGHFAIDIVDYLTGGKACSEGHCHVVAQVHPPTPSIALPGTDQDLPLQYMYPLEIMSEELMVSDKIPTMSAAERHTLIVQRGQRSRSADGQQHLGSRMRLASPLPNSDNIPSKNIVAHAAQSREEASAPLGREQDNPSRSIDLFPFNTNSFLNTNCISA</sequence>
<dbReference type="GO" id="GO:0004190">
    <property type="term" value="F:aspartic-type endopeptidase activity"/>
    <property type="evidence" value="ECO:0007669"/>
    <property type="project" value="InterPro"/>
</dbReference>
<keyword evidence="5" id="KW-1185">Reference proteome</keyword>
<accession>A0A812I351</accession>
<dbReference type="PROSITE" id="PS50158">
    <property type="entry name" value="ZF_CCHC"/>
    <property type="match status" value="1"/>
</dbReference>
<dbReference type="EMBL" id="CAJNDS010000149">
    <property type="protein sequence ID" value="CAE6970715.1"/>
    <property type="molecule type" value="Genomic_DNA"/>
</dbReference>
<keyword evidence="1" id="KW-0863">Zinc-finger</keyword>
<evidence type="ECO:0000256" key="2">
    <source>
        <dbReference type="SAM" id="MobiDB-lite"/>
    </source>
</evidence>
<dbReference type="SUPFAM" id="SSF57756">
    <property type="entry name" value="Retrovirus zinc finger-like domains"/>
    <property type="match status" value="1"/>
</dbReference>
<protein>
    <recommendedName>
        <fullName evidence="3">CCHC-type domain-containing protein</fullName>
    </recommendedName>
</protein>
<dbReference type="GO" id="GO:0006508">
    <property type="term" value="P:proteolysis"/>
    <property type="evidence" value="ECO:0007669"/>
    <property type="project" value="InterPro"/>
</dbReference>
<dbReference type="InterPro" id="IPR036875">
    <property type="entry name" value="Znf_CCHC_sf"/>
</dbReference>
<feature type="domain" description="CCHC-type" evidence="3">
    <location>
        <begin position="424"/>
        <end position="437"/>
    </location>
</feature>
<dbReference type="PROSITE" id="PS00141">
    <property type="entry name" value="ASP_PROTEASE"/>
    <property type="match status" value="1"/>
</dbReference>
<feature type="region of interest" description="Disordered" evidence="2">
    <location>
        <begin position="155"/>
        <end position="225"/>
    </location>
</feature>
<dbReference type="Gene3D" id="4.10.60.10">
    <property type="entry name" value="Zinc finger, CCHC-type"/>
    <property type="match status" value="1"/>
</dbReference>
<feature type="region of interest" description="Disordered" evidence="2">
    <location>
        <begin position="776"/>
        <end position="798"/>
    </location>
</feature>
<name>A0A812I351_9DINO</name>
<proteinExistence type="predicted"/>
<keyword evidence="1" id="KW-0862">Zinc</keyword>
<dbReference type="SMART" id="SM00343">
    <property type="entry name" value="ZnF_C2HC"/>
    <property type="match status" value="1"/>
</dbReference>
<dbReference type="AlphaFoldDB" id="A0A812I351"/>
<comment type="caution">
    <text evidence="4">The sequence shown here is derived from an EMBL/GenBank/DDBJ whole genome shotgun (WGS) entry which is preliminary data.</text>
</comment>
<dbReference type="InterPro" id="IPR001878">
    <property type="entry name" value="Znf_CCHC"/>
</dbReference>
<dbReference type="Proteomes" id="UP000604046">
    <property type="component" value="Unassembled WGS sequence"/>
</dbReference>
<evidence type="ECO:0000313" key="5">
    <source>
        <dbReference type="Proteomes" id="UP000604046"/>
    </source>
</evidence>
<dbReference type="Pfam" id="PF00098">
    <property type="entry name" value="zf-CCHC"/>
    <property type="match status" value="1"/>
</dbReference>
<evidence type="ECO:0000256" key="1">
    <source>
        <dbReference type="PROSITE-ProRule" id="PRU00047"/>
    </source>
</evidence>